<evidence type="ECO:0000313" key="3">
    <source>
        <dbReference type="Proteomes" id="UP000295781"/>
    </source>
</evidence>
<protein>
    <submittedName>
        <fullName evidence="2">Uncharacterized protein</fullName>
    </submittedName>
</protein>
<dbReference type="Proteomes" id="UP000295781">
    <property type="component" value="Chromosome"/>
</dbReference>
<feature type="region of interest" description="Disordered" evidence="1">
    <location>
        <begin position="34"/>
        <end position="55"/>
    </location>
</feature>
<reference evidence="2 3" key="1">
    <citation type="submission" date="2015-09" db="EMBL/GenBank/DDBJ databases">
        <title>Sorangium comparison.</title>
        <authorList>
            <person name="Zaburannyi N."/>
            <person name="Bunk B."/>
            <person name="Overmann J."/>
            <person name="Mueller R."/>
        </authorList>
    </citation>
    <scope>NUCLEOTIDE SEQUENCE [LARGE SCALE GENOMIC DNA]</scope>
    <source>
        <strain evidence="2 3">So ceGT47</strain>
    </source>
</reference>
<sequence length="69" mass="7934">MHRVVKLDIDSITRHEAIINDVLRRWRHQNLLSDAPGHKRREPAAHLVHGGPSDGLRPLRYYSGPLPIQ</sequence>
<evidence type="ECO:0000313" key="2">
    <source>
        <dbReference type="EMBL" id="AUX25423.1"/>
    </source>
</evidence>
<proteinExistence type="predicted"/>
<organism evidence="2 3">
    <name type="scientific">Sorangium cellulosum</name>
    <name type="common">Polyangium cellulosum</name>
    <dbReference type="NCBI Taxonomy" id="56"/>
    <lineage>
        <taxon>Bacteria</taxon>
        <taxon>Pseudomonadati</taxon>
        <taxon>Myxococcota</taxon>
        <taxon>Polyangia</taxon>
        <taxon>Polyangiales</taxon>
        <taxon>Polyangiaceae</taxon>
        <taxon>Sorangium</taxon>
    </lineage>
</organism>
<dbReference type="EMBL" id="CP012670">
    <property type="protein sequence ID" value="AUX25423.1"/>
    <property type="molecule type" value="Genomic_DNA"/>
</dbReference>
<gene>
    <name evidence="2" type="ORF">SOCEGT47_059700</name>
</gene>
<name>A0A4P2Q8P1_SORCE</name>
<accession>A0A4P2Q8P1</accession>
<evidence type="ECO:0000256" key="1">
    <source>
        <dbReference type="SAM" id="MobiDB-lite"/>
    </source>
</evidence>
<dbReference type="AlphaFoldDB" id="A0A4P2Q8P1"/>